<name>A0A3R9R748_9CREN</name>
<evidence type="ECO:0000259" key="2">
    <source>
        <dbReference type="Pfam" id="PF01939"/>
    </source>
</evidence>
<organism evidence="3 4">
    <name type="scientific">Candidatus Methanodesulfokora washburnensis</name>
    <dbReference type="NCBI Taxonomy" id="2478471"/>
    <lineage>
        <taxon>Archaea</taxon>
        <taxon>Thermoproteota</taxon>
        <taxon>Candidatus Korarchaeia</taxon>
        <taxon>Candidatus Korarchaeia incertae sedis</taxon>
        <taxon>Candidatus Methanodesulfokora</taxon>
    </lineage>
</organism>
<dbReference type="Gene3D" id="3.40.1350.10">
    <property type="match status" value="1"/>
</dbReference>
<keyword evidence="1" id="KW-0238">DNA-binding</keyword>
<gene>
    <name evidence="3" type="ORF">D6D85_04940</name>
</gene>
<proteinExistence type="predicted"/>
<dbReference type="AlphaFoldDB" id="A0A3R9R748"/>
<dbReference type="Pfam" id="PF01939">
    <property type="entry name" value="NucS_C"/>
    <property type="match status" value="1"/>
</dbReference>
<dbReference type="InterPro" id="IPR048301">
    <property type="entry name" value="NucS_C"/>
</dbReference>
<accession>A0A3R9R748</accession>
<dbReference type="CDD" id="cd22341">
    <property type="entry name" value="NucS-like"/>
    <property type="match status" value="1"/>
</dbReference>
<dbReference type="InterPro" id="IPR011856">
    <property type="entry name" value="tRNA_endonuc-like_dom_sf"/>
</dbReference>
<protein>
    <submittedName>
        <fullName evidence="3">DUF91 domain-containing protein</fullName>
    </submittedName>
</protein>
<keyword evidence="4" id="KW-1185">Reference proteome</keyword>
<evidence type="ECO:0000256" key="1">
    <source>
        <dbReference type="ARBA" id="ARBA00023125"/>
    </source>
</evidence>
<sequence>MLSDDQIRSLLSKFKESDSYKKWHEHRIERYKSNSEWINPDSIKKLTDDELRQRFLEYYKGGEGRQTFNQIYRDRIVRDISLFRKMLLHLLNEEIPIEQRFRDVVDARGDHHIDGVGKGLASAFLMDFNMDKYCLWNNRTENGLNVLGWKVYDWGDDAGTKYVKVLSALKKLRDDIAPELKLTFDDVDFFLHFISAEEEGIRLVQDLTEEKEIIIPSPREEWIQEIIEENFDEIIGNKLGLELYEEDPESSGSQYQTSVGRIDFLTKDKKTGDFVVIELKCGKATDSALAQVLRYMGWVKENLAEEKNVRGLILAEGIDDRLKYAIKFVSNVEVLTYKVLLQIARTEAEKTGERS</sequence>
<dbReference type="InterPro" id="IPR002793">
    <property type="entry name" value="Endonuclease_NucS"/>
</dbReference>
<reference evidence="3 4" key="1">
    <citation type="submission" date="2018-10" db="EMBL/GenBank/DDBJ databases">
        <title>Co-occurring genomic capacity for anaerobic methane metabolism and dissimilatory sulfite reduction discovered in the Korarchaeota.</title>
        <authorList>
            <person name="Mckay L.J."/>
            <person name="Dlakic M."/>
            <person name="Fields M.W."/>
            <person name="Delmont T.O."/>
            <person name="Eren A.M."/>
            <person name="Jay Z.J."/>
            <person name="Klingelsmith K.B."/>
            <person name="Rusch D.B."/>
            <person name="Inskeep W.P."/>
        </authorList>
    </citation>
    <scope>NUCLEOTIDE SEQUENCE [LARGE SCALE GENOMIC DNA]</scope>
    <source>
        <strain evidence="3 4">MDKW</strain>
    </source>
</reference>
<comment type="caution">
    <text evidence="3">The sequence shown here is derived from an EMBL/GenBank/DDBJ whole genome shotgun (WGS) entry which is preliminary data.</text>
</comment>
<dbReference type="EMBL" id="RCOS01000062">
    <property type="protein sequence ID" value="RSN76296.1"/>
    <property type="molecule type" value="Genomic_DNA"/>
</dbReference>
<evidence type="ECO:0000313" key="3">
    <source>
        <dbReference type="EMBL" id="RSN76296.1"/>
    </source>
</evidence>
<dbReference type="Proteomes" id="UP000277582">
    <property type="component" value="Unassembled WGS sequence"/>
</dbReference>
<evidence type="ECO:0000313" key="4">
    <source>
        <dbReference type="Proteomes" id="UP000277582"/>
    </source>
</evidence>
<dbReference type="GO" id="GO:0003677">
    <property type="term" value="F:DNA binding"/>
    <property type="evidence" value="ECO:0007669"/>
    <property type="project" value="UniProtKB-KW"/>
</dbReference>
<feature type="domain" description="Endonuclease NucS C-terminal" evidence="2">
    <location>
        <begin position="252"/>
        <end position="320"/>
    </location>
</feature>
<dbReference type="GO" id="GO:0004519">
    <property type="term" value="F:endonuclease activity"/>
    <property type="evidence" value="ECO:0007669"/>
    <property type="project" value="InterPro"/>
</dbReference>